<evidence type="ECO:0000313" key="3">
    <source>
        <dbReference type="Proteomes" id="UP000005839"/>
    </source>
</evidence>
<keyword evidence="3" id="KW-1185">Reference proteome</keyword>
<proteinExistence type="predicted"/>
<dbReference type="EMBL" id="ABIC01000029">
    <property type="protein sequence ID" value="EDP99924.1"/>
    <property type="molecule type" value="Genomic_DNA"/>
</dbReference>
<name>A9DFK7_9GAMM</name>
<reference evidence="2 3" key="1">
    <citation type="submission" date="2007-10" db="EMBL/GenBank/DDBJ databases">
        <authorList>
            <person name="Yayanos A."/>
            <person name="Ferriera S."/>
            <person name="Johnson J."/>
            <person name="Kravitz S."/>
            <person name="Halpern A."/>
            <person name="Remington K."/>
            <person name="Beeson K."/>
            <person name="Tran B."/>
            <person name="Rogers Y.-H."/>
            <person name="Friedman R."/>
            <person name="Venter J.C."/>
        </authorList>
    </citation>
    <scope>NUCLEOTIDE SEQUENCE [LARGE SCALE GENOMIC DNA]</scope>
    <source>
        <strain evidence="2 3">KT99</strain>
    </source>
</reference>
<protein>
    <submittedName>
        <fullName evidence="2">Uncharacterized protein</fullName>
    </submittedName>
</protein>
<gene>
    <name evidence="2" type="ORF">KT99_05622</name>
</gene>
<keyword evidence="1" id="KW-0812">Transmembrane</keyword>
<comment type="caution">
    <text evidence="2">The sequence shown here is derived from an EMBL/GenBank/DDBJ whole genome shotgun (WGS) entry which is preliminary data.</text>
</comment>
<dbReference type="Proteomes" id="UP000005839">
    <property type="component" value="Unassembled WGS sequence"/>
</dbReference>
<evidence type="ECO:0000256" key="1">
    <source>
        <dbReference type="SAM" id="Phobius"/>
    </source>
</evidence>
<accession>A9DFK7</accession>
<sequence length="65" mass="7338">MLKHLVVDQGDEDGTSSMRSTLRLPVIIVAITIGRLFTFGSLMLQAVFGLTWFCASDHVFMYDER</sequence>
<dbReference type="AlphaFoldDB" id="A9DFK7"/>
<evidence type="ECO:0000313" key="2">
    <source>
        <dbReference type="EMBL" id="EDP99924.1"/>
    </source>
</evidence>
<keyword evidence="1" id="KW-0472">Membrane</keyword>
<keyword evidence="1" id="KW-1133">Transmembrane helix</keyword>
<organism evidence="2 3">
    <name type="scientific">Shewanella benthica KT99</name>
    <dbReference type="NCBI Taxonomy" id="314608"/>
    <lineage>
        <taxon>Bacteria</taxon>
        <taxon>Pseudomonadati</taxon>
        <taxon>Pseudomonadota</taxon>
        <taxon>Gammaproteobacteria</taxon>
        <taxon>Alteromonadales</taxon>
        <taxon>Shewanellaceae</taxon>
        <taxon>Shewanella</taxon>
    </lineage>
</organism>
<feature type="transmembrane region" description="Helical" evidence="1">
    <location>
        <begin position="26"/>
        <end position="55"/>
    </location>
</feature>